<evidence type="ECO:0000313" key="2">
    <source>
        <dbReference type="Proteomes" id="UP000018721"/>
    </source>
</evidence>
<keyword evidence="2" id="KW-1185">Reference proteome</keyword>
<gene>
    <name evidence="1" type="ORF">F443_23151</name>
</gene>
<reference evidence="1 2" key="1">
    <citation type="submission" date="2013-11" db="EMBL/GenBank/DDBJ databases">
        <title>The Genome Sequence of Phytophthora parasitica P1569.</title>
        <authorList>
            <consortium name="The Broad Institute Genomics Platform"/>
            <person name="Russ C."/>
            <person name="Tyler B."/>
            <person name="Panabieres F."/>
            <person name="Shan W."/>
            <person name="Tripathy S."/>
            <person name="Grunwald N."/>
            <person name="Machado M."/>
            <person name="Johnson C.S."/>
            <person name="Arredondo F."/>
            <person name="Hong C."/>
            <person name="Coffey M."/>
            <person name="Young S.K."/>
            <person name="Zeng Q."/>
            <person name="Gargeya S."/>
            <person name="Fitzgerald M."/>
            <person name="Abouelleil A."/>
            <person name="Alvarado L."/>
            <person name="Chapman S.B."/>
            <person name="Gainer-Dewar J."/>
            <person name="Goldberg J."/>
            <person name="Griggs A."/>
            <person name="Gujja S."/>
            <person name="Hansen M."/>
            <person name="Howarth C."/>
            <person name="Imamovic A."/>
            <person name="Ireland A."/>
            <person name="Larimer J."/>
            <person name="McCowan C."/>
            <person name="Murphy C."/>
            <person name="Pearson M."/>
            <person name="Poon T.W."/>
            <person name="Priest M."/>
            <person name="Roberts A."/>
            <person name="Saif S."/>
            <person name="Shea T."/>
            <person name="Sykes S."/>
            <person name="Wortman J."/>
            <person name="Nusbaum C."/>
            <person name="Birren B."/>
        </authorList>
    </citation>
    <scope>NUCLEOTIDE SEQUENCE [LARGE SCALE GENOMIC DNA]</scope>
    <source>
        <strain evidence="1 2">P1569</strain>
    </source>
</reference>
<sequence length="73" mass="8641">HLKLIAQRTRHHQTIRLLSGRINFLFAATNAHFQSYNGPQNTPRKDDIVRTHQYYLAEAQQRLEYLDELYAGM</sequence>
<protein>
    <submittedName>
        <fullName evidence="1">Uncharacterized protein</fullName>
    </submittedName>
</protein>
<dbReference type="EMBL" id="ANIZ01004877">
    <property type="protein sequence ID" value="ETI29731.1"/>
    <property type="molecule type" value="Genomic_DNA"/>
</dbReference>
<organism evidence="1 2">
    <name type="scientific">Phytophthora nicotianae P1569</name>
    <dbReference type="NCBI Taxonomy" id="1317065"/>
    <lineage>
        <taxon>Eukaryota</taxon>
        <taxon>Sar</taxon>
        <taxon>Stramenopiles</taxon>
        <taxon>Oomycota</taxon>
        <taxon>Peronosporomycetes</taxon>
        <taxon>Peronosporales</taxon>
        <taxon>Peronosporaceae</taxon>
        <taxon>Phytophthora</taxon>
    </lineage>
</organism>
<feature type="non-terminal residue" evidence="1">
    <location>
        <position position="1"/>
    </location>
</feature>
<dbReference type="Proteomes" id="UP000018721">
    <property type="component" value="Unassembled WGS sequence"/>
</dbReference>
<evidence type="ECO:0000313" key="1">
    <source>
        <dbReference type="EMBL" id="ETI29731.1"/>
    </source>
</evidence>
<name>V9DST8_PHYNI</name>
<accession>V9DST8</accession>
<dbReference type="AlphaFoldDB" id="V9DST8"/>
<proteinExistence type="predicted"/>
<comment type="caution">
    <text evidence="1">The sequence shown here is derived from an EMBL/GenBank/DDBJ whole genome shotgun (WGS) entry which is preliminary data.</text>
</comment>
<dbReference type="HOGENOM" id="CLU_2712529_0_0_1"/>